<organism evidence="2 3">
    <name type="scientific">Sporothrix brasiliensis 5110</name>
    <dbReference type="NCBI Taxonomy" id="1398154"/>
    <lineage>
        <taxon>Eukaryota</taxon>
        <taxon>Fungi</taxon>
        <taxon>Dikarya</taxon>
        <taxon>Ascomycota</taxon>
        <taxon>Pezizomycotina</taxon>
        <taxon>Sordariomycetes</taxon>
        <taxon>Sordariomycetidae</taxon>
        <taxon>Ophiostomatales</taxon>
        <taxon>Ophiostomataceae</taxon>
        <taxon>Sporothrix</taxon>
    </lineage>
</organism>
<reference evidence="2 3" key="1">
    <citation type="journal article" date="2014" name="BMC Genomics">
        <title>Comparative genomics of the major fungal agents of human and animal Sporotrichosis: Sporothrix schenckii and Sporothrix brasiliensis.</title>
        <authorList>
            <person name="Teixeira M.M."/>
            <person name="de Almeida L.G."/>
            <person name="Kubitschek-Barreira P."/>
            <person name="Alves F.L."/>
            <person name="Kioshima E.S."/>
            <person name="Abadio A.K."/>
            <person name="Fernandes L."/>
            <person name="Derengowski L.S."/>
            <person name="Ferreira K.S."/>
            <person name="Souza R.C."/>
            <person name="Ruiz J.C."/>
            <person name="de Andrade N.C."/>
            <person name="Paes H.C."/>
            <person name="Nicola A.M."/>
            <person name="Albuquerque P."/>
            <person name="Gerber A.L."/>
            <person name="Martins V.P."/>
            <person name="Peconick L.D."/>
            <person name="Neto A.V."/>
            <person name="Chaucanez C.B."/>
            <person name="Silva P.A."/>
            <person name="Cunha O.L."/>
            <person name="de Oliveira F.F."/>
            <person name="dos Santos T.C."/>
            <person name="Barros A.L."/>
            <person name="Soares M.A."/>
            <person name="de Oliveira L.M."/>
            <person name="Marini M.M."/>
            <person name="Villalobos-Duno H."/>
            <person name="Cunha M.M."/>
            <person name="de Hoog S."/>
            <person name="da Silveira J.F."/>
            <person name="Henrissat B."/>
            <person name="Nino-Vega G.A."/>
            <person name="Cisalpino P.S."/>
            <person name="Mora-Montes H.M."/>
            <person name="Almeida S.R."/>
            <person name="Stajich J.E."/>
            <person name="Lopes-Bezerra L.M."/>
            <person name="Vasconcelos A.T."/>
            <person name="Felipe M.S."/>
        </authorList>
    </citation>
    <scope>NUCLEOTIDE SEQUENCE [LARGE SCALE GENOMIC DNA]</scope>
    <source>
        <strain evidence="2 3">5110</strain>
    </source>
</reference>
<gene>
    <name evidence="2" type="ORF">SPBR_00578</name>
</gene>
<feature type="compositionally biased region" description="Basic and acidic residues" evidence="1">
    <location>
        <begin position="420"/>
        <end position="441"/>
    </location>
</feature>
<evidence type="ECO:0000313" key="2">
    <source>
        <dbReference type="EMBL" id="KIH90756.1"/>
    </source>
</evidence>
<proteinExistence type="predicted"/>
<dbReference type="AlphaFoldDB" id="A0A0C2INY7"/>
<sequence length="441" mass="48483">MKSVRRPHNKSRWGCHACKQRHIKRCRPAVFIYEQCAVSAVGAVENSNSNSSLVASSVSSSAGSRVYVTTASPTAVSPPSGNDGPSIPPANMVELELMHNIYTSDLNLMPRLSSATFHRLVLNLAPKTPFLMNELLAFSSRHLAETRPAQAAYYQHQALQYQTHALRIYNEQRHAALTSPDSCLAVFFFSWLIGQHMLSDVRAAGETAGVSRGTHGTHGTGDTAHRDTLDRFIAYMHTYRGLRAVTSTTFEVIMQTDMADLIQDVIRRLAFLSDGPETAPLRDAVRAALAADGTSSTSSTSSERERRGFDAAIARLQWAIDARNDTRRPVASRKEDLVMAISMWPLVLGRRVFARIVDKMPAALAVLAHFAVLLFWCRDIWIFGDVGALLLEDIVRTMPAAWQGLLAWPLAMIQGARDGQQGRDRHGGHGGDDDGGHESVR</sequence>
<dbReference type="GO" id="GO:0001228">
    <property type="term" value="F:DNA-binding transcription activator activity, RNA polymerase II-specific"/>
    <property type="evidence" value="ECO:0007669"/>
    <property type="project" value="TreeGrafter"/>
</dbReference>
<name>A0A0C2INY7_9PEZI</name>
<protein>
    <submittedName>
        <fullName evidence="2">Uncharacterized protein</fullName>
    </submittedName>
</protein>
<comment type="caution">
    <text evidence="2">The sequence shown here is derived from an EMBL/GenBank/DDBJ whole genome shotgun (WGS) entry which is preliminary data.</text>
</comment>
<dbReference type="Proteomes" id="UP000031575">
    <property type="component" value="Unassembled WGS sequence"/>
</dbReference>
<dbReference type="PANTHER" id="PTHR47784:SF4">
    <property type="entry name" value="ZN(II)2CYS6 TRANSCRIPTION FACTOR (EUROFUNG)"/>
    <property type="match status" value="1"/>
</dbReference>
<dbReference type="HOGENOM" id="CLU_024934_2_0_1"/>
<evidence type="ECO:0000256" key="1">
    <source>
        <dbReference type="SAM" id="MobiDB-lite"/>
    </source>
</evidence>
<dbReference type="PANTHER" id="PTHR47784">
    <property type="entry name" value="STEROL UPTAKE CONTROL PROTEIN 2"/>
    <property type="match status" value="1"/>
</dbReference>
<feature type="region of interest" description="Disordered" evidence="1">
    <location>
        <begin position="418"/>
        <end position="441"/>
    </location>
</feature>
<dbReference type="GeneID" id="63673818"/>
<dbReference type="RefSeq" id="XP_040618766.1">
    <property type="nucleotide sequence ID" value="XM_040758897.1"/>
</dbReference>
<dbReference type="EMBL" id="AWTV01000008">
    <property type="protein sequence ID" value="KIH90756.1"/>
    <property type="molecule type" value="Genomic_DNA"/>
</dbReference>
<dbReference type="InterPro" id="IPR053157">
    <property type="entry name" value="Sterol_Uptake_Regulator"/>
</dbReference>
<keyword evidence="3" id="KW-1185">Reference proteome</keyword>
<dbReference type="OrthoDB" id="4937900at2759"/>
<dbReference type="VEuPathDB" id="FungiDB:SPBR_00578"/>
<evidence type="ECO:0000313" key="3">
    <source>
        <dbReference type="Proteomes" id="UP000031575"/>
    </source>
</evidence>
<accession>A0A0C2INY7</accession>